<keyword evidence="1" id="KW-0121">Carboxypeptidase</keyword>
<evidence type="ECO:0000256" key="2">
    <source>
        <dbReference type="ARBA" id="ARBA00022670"/>
    </source>
</evidence>
<dbReference type="Gene3D" id="3.40.50.1820">
    <property type="entry name" value="alpha/beta hydrolase"/>
    <property type="match status" value="1"/>
</dbReference>
<dbReference type="RefSeq" id="WP_188098193.1">
    <property type="nucleotide sequence ID" value="NZ_JAANIH010000008.1"/>
</dbReference>
<keyword evidence="5" id="KW-0325">Glycoprotein</keyword>
<dbReference type="EMBL" id="JAATTO010000001">
    <property type="protein sequence ID" value="MBC9976610.1"/>
    <property type="molecule type" value="Genomic_DNA"/>
</dbReference>
<protein>
    <submittedName>
        <fullName evidence="6">Peptidase S1</fullName>
    </submittedName>
</protein>
<evidence type="ECO:0000256" key="3">
    <source>
        <dbReference type="ARBA" id="ARBA00022729"/>
    </source>
</evidence>
<accession>A0ABR7TXE9</accession>
<keyword evidence="4" id="KW-0378">Hydrolase</keyword>
<evidence type="ECO:0000313" key="6">
    <source>
        <dbReference type="EMBL" id="MBC9976610.1"/>
    </source>
</evidence>
<reference evidence="6 7" key="1">
    <citation type="journal article" date="2020" name="Arch. Microbiol.">
        <title>Bradyrhizobium campsiandrae sp. nov., a nitrogen-fixing bacterial strain isolated from a native leguminous tree from the Amazon adapted to flooded conditions.</title>
        <authorList>
            <person name="Cabral Michel D."/>
            <person name="Martins da Costa E."/>
            <person name="Azarias Guimaraes A."/>
            <person name="Soares de Carvalho T."/>
            <person name="Santos de Castro Caputo P."/>
            <person name="Willems A."/>
            <person name="de Souza Moreira F.M."/>
        </authorList>
    </citation>
    <scope>NUCLEOTIDE SEQUENCE [LARGE SCALE GENOMIC DNA]</scope>
    <source>
        <strain evidence="7">INPA 384B</strain>
    </source>
</reference>
<evidence type="ECO:0000313" key="7">
    <source>
        <dbReference type="Proteomes" id="UP000639516"/>
    </source>
</evidence>
<comment type="caution">
    <text evidence="6">The sequence shown here is derived from an EMBL/GenBank/DDBJ whole genome shotgun (WGS) entry which is preliminary data.</text>
</comment>
<dbReference type="Pfam" id="PF00450">
    <property type="entry name" value="Peptidase_S10"/>
    <property type="match status" value="1"/>
</dbReference>
<dbReference type="SUPFAM" id="SSF53474">
    <property type="entry name" value="alpha/beta-Hydrolases"/>
    <property type="match status" value="1"/>
</dbReference>
<organism evidence="6 7">
    <name type="scientific">Bradyrhizobium campsiandrae</name>
    <dbReference type="NCBI Taxonomy" id="1729892"/>
    <lineage>
        <taxon>Bacteria</taxon>
        <taxon>Pseudomonadati</taxon>
        <taxon>Pseudomonadota</taxon>
        <taxon>Alphaproteobacteria</taxon>
        <taxon>Hyphomicrobiales</taxon>
        <taxon>Nitrobacteraceae</taxon>
        <taxon>Bradyrhizobium</taxon>
    </lineage>
</organism>
<dbReference type="PANTHER" id="PTHR11802">
    <property type="entry name" value="SERINE PROTEASE FAMILY S10 SERINE CARBOXYPEPTIDASE"/>
    <property type="match status" value="1"/>
</dbReference>
<proteinExistence type="predicted"/>
<dbReference type="InterPro" id="IPR001563">
    <property type="entry name" value="Peptidase_S10"/>
</dbReference>
<dbReference type="Proteomes" id="UP000639516">
    <property type="component" value="Unassembled WGS sequence"/>
</dbReference>
<evidence type="ECO:0000256" key="5">
    <source>
        <dbReference type="ARBA" id="ARBA00023180"/>
    </source>
</evidence>
<keyword evidence="7" id="KW-1185">Reference proteome</keyword>
<sequence>MSLMPSEERSSDEPFLDTIIYGARKDDSITDTTEASVTTQHELRIDGATLKYTARAGHLVTVDLYSGQPAAKLFYVAFTANVPNQKERPVTFFYNGGPGSSSVYLLLGSFGPRRIRTNMPNFTPPAPYALEDNPDSLLDCSDLVFINPVGTGYSAAIAPNKNKDFWGVDQDAGCIKQFIKRYLTVFQRWNSPKFLFGESYGTPRTCVLTWMLHEDGVDLNGVVLQSSILDYSKASNPIGTLPTLAADAHYWKKVTIKPPPKDLPSFMETVEGFASGPYARALSEYPKVDPKLLETLSEILGIPGDVLRHWKLNPAADDATPYLTSLLRHDGFAIGAYDGRVRSDELGIAGSIDPASGNNDPTITAIGGVYTTMWNVYLNEELNYTSVSPFLDSNDQAFANWDFRHTDPTGADKGGPDSLYTAGDLAAAMSLNPSLKVFSANGYYDAVTPFFQTKLNFARMPLKGPDTNDRIEIRNYPSGHMIYLDDASRSAMKADLAKFYAPRPLLAVKSLSGQPATTIHRTRVRRRMSRTPY</sequence>
<name>A0ABR7TXE9_9BRAD</name>
<keyword evidence="3" id="KW-0732">Signal</keyword>
<evidence type="ECO:0000256" key="4">
    <source>
        <dbReference type="ARBA" id="ARBA00022801"/>
    </source>
</evidence>
<keyword evidence="2" id="KW-0645">Protease</keyword>
<dbReference type="PANTHER" id="PTHR11802:SF3">
    <property type="entry name" value="RETINOID-INDUCIBLE SERINE CARBOXYPEPTIDASE"/>
    <property type="match status" value="1"/>
</dbReference>
<evidence type="ECO:0000256" key="1">
    <source>
        <dbReference type="ARBA" id="ARBA00022645"/>
    </source>
</evidence>
<dbReference type="InterPro" id="IPR029058">
    <property type="entry name" value="AB_hydrolase_fold"/>
</dbReference>
<gene>
    <name evidence="6" type="ORF">HA482_00100</name>
</gene>